<dbReference type="AlphaFoldDB" id="A0A563UBW4"/>
<evidence type="ECO:0000313" key="1">
    <source>
        <dbReference type="EMBL" id="TWR28868.1"/>
    </source>
</evidence>
<dbReference type="Proteomes" id="UP000320042">
    <property type="component" value="Unassembled WGS sequence"/>
</dbReference>
<dbReference type="OrthoDB" id="9809583at2"/>
<evidence type="ECO:0008006" key="3">
    <source>
        <dbReference type="Google" id="ProtNLM"/>
    </source>
</evidence>
<comment type="caution">
    <text evidence="1">The sequence shown here is derived from an EMBL/GenBank/DDBJ whole genome shotgun (WGS) entry which is preliminary data.</text>
</comment>
<sequence length="369" mass="40986">MVKTYLFKKHGLMLCVTLLGLASCKKDDAILPSSDNLKAESTIGAAVDLSESAMSVGSIQSLLSGSTLQTGIVGHPFGSEPYKNISAATQIKLVKGMGMNWYRIGTLVTSTGEVTVPKLFNPLLEEAAAGNVNILPMVYLRTMDFNDTQQESYAKGKTLGANFAAKYGKYFTYYNLGNDLELDLLLPKTTGQSQAHYDRAKFNVTAAYLKGMDDGIKSKDPGAKTMIGAGWLHYGFLRMLEWYGVNYDVVAYQWYSDMENAAPKAPNNIPDITLKLSSLFPNKPIWFTEFNYRYKASYTLEQNEAAQKEFIANFLVKCRNNPQVKVAIAYELLDEPVKSFQESNYGLLKWVTPFTAFKNKISATALQLK</sequence>
<evidence type="ECO:0000313" key="2">
    <source>
        <dbReference type="Proteomes" id="UP000320042"/>
    </source>
</evidence>
<protein>
    <recommendedName>
        <fullName evidence="3">Arabinogalactan endo-beta-1,4-galactanase</fullName>
    </recommendedName>
</protein>
<dbReference type="PROSITE" id="PS51257">
    <property type="entry name" value="PROKAR_LIPOPROTEIN"/>
    <property type="match status" value="1"/>
</dbReference>
<dbReference type="SUPFAM" id="SSF51445">
    <property type="entry name" value="(Trans)glycosidases"/>
    <property type="match status" value="1"/>
</dbReference>
<dbReference type="Gene3D" id="3.20.20.80">
    <property type="entry name" value="Glycosidases"/>
    <property type="match status" value="1"/>
</dbReference>
<keyword evidence="2" id="KW-1185">Reference proteome</keyword>
<dbReference type="InterPro" id="IPR017853">
    <property type="entry name" value="GH"/>
</dbReference>
<reference evidence="1 2" key="1">
    <citation type="submission" date="2019-07" db="EMBL/GenBank/DDBJ databases">
        <authorList>
            <person name="Kim J."/>
        </authorList>
    </citation>
    <scope>NUCLEOTIDE SEQUENCE [LARGE SCALE GENOMIC DNA]</scope>
    <source>
        <strain evidence="2">dk17</strain>
    </source>
</reference>
<gene>
    <name evidence="1" type="ORF">FPZ43_11395</name>
</gene>
<dbReference type="RefSeq" id="WP_146382053.1">
    <property type="nucleotide sequence ID" value="NZ_VOEJ01000005.1"/>
</dbReference>
<proteinExistence type="predicted"/>
<name>A0A563UBW4_9SPHI</name>
<dbReference type="EMBL" id="VOEJ01000005">
    <property type="protein sequence ID" value="TWR28868.1"/>
    <property type="molecule type" value="Genomic_DNA"/>
</dbReference>
<accession>A0A563UBW4</accession>
<organism evidence="1 2">
    <name type="scientific">Mucilaginibacter pallidiroseus</name>
    <dbReference type="NCBI Taxonomy" id="2599295"/>
    <lineage>
        <taxon>Bacteria</taxon>
        <taxon>Pseudomonadati</taxon>
        <taxon>Bacteroidota</taxon>
        <taxon>Sphingobacteriia</taxon>
        <taxon>Sphingobacteriales</taxon>
        <taxon>Sphingobacteriaceae</taxon>
        <taxon>Mucilaginibacter</taxon>
    </lineage>
</organism>